<keyword evidence="6 13" id="KW-0067">ATP-binding</keyword>
<feature type="transmembrane region" description="Helical" evidence="10">
    <location>
        <begin position="30"/>
        <end position="51"/>
    </location>
</feature>
<dbReference type="SMART" id="SM00382">
    <property type="entry name" value="AAA"/>
    <property type="match status" value="1"/>
</dbReference>
<dbReference type="GO" id="GO:0140359">
    <property type="term" value="F:ABC-type transporter activity"/>
    <property type="evidence" value="ECO:0007669"/>
    <property type="project" value="InterPro"/>
</dbReference>
<evidence type="ECO:0000313" key="13">
    <source>
        <dbReference type="EMBL" id="SDS93184.1"/>
    </source>
</evidence>
<dbReference type="Gene3D" id="3.40.50.300">
    <property type="entry name" value="P-loop containing nucleotide triphosphate hydrolases"/>
    <property type="match status" value="1"/>
</dbReference>
<sequence>MNNIRSTIATVWRISAPYFRSEDKLAGRTLLAAVIAIELSLVAIDVLLNQWRGRFYNYLQVRDWAGFVWELGVFTFLATLNVALSIYQLYLNQWLQIRWRRWMTSRYLGEWMDKANHYRMQLQGDAADNPDQRISDDVKMFVDQTLGISVGLLSSIVSLASFIVILWGLSAESPLTLFGNTFHIPGYLVWGALIYAVFGTALTQWIGSPLVNLSFEQQRYEADFRFNLVRVRENSEQIALLKGESAERHRLSERFGRVVENWYAIMSRTKRLTAFTSSYSQAAVIFPFILVAPAYFADKIQLGGLLQTASAFGSVQSALSFFISIYRSLAEWRSVVARLDGFEMSINSATRLAAGTDSIDVVPLAKGNEIDLEKLLVRLPNGTPLVSANSFNLHGNERTLVTGPSGAGKSTLFRAIAGIWPFGGGSIAIPAKATLMMLPQRPYFPIGSLQASIAYPAEADAYSADQIRDVLIAVGLPKLASQLGVEAHWNRMLSLGEQQRLGLARALLFAPQYLFLDEATASLDEASEAALYRLLQEKLPATTIVSIGHRSTLEAFHQRNVELVRDGDQFALRDKDKSAASS</sequence>
<dbReference type="Pfam" id="PF06472">
    <property type="entry name" value="ABC_membrane_2"/>
    <property type="match status" value="1"/>
</dbReference>
<keyword evidence="7 10" id="KW-1133">Transmembrane helix</keyword>
<evidence type="ECO:0000256" key="3">
    <source>
        <dbReference type="ARBA" id="ARBA00022448"/>
    </source>
</evidence>
<evidence type="ECO:0000259" key="12">
    <source>
        <dbReference type="PROSITE" id="PS50929"/>
    </source>
</evidence>
<keyword evidence="5" id="KW-0547">Nucleotide-binding</keyword>
<dbReference type="AlphaFoldDB" id="A0A1H1W7Y1"/>
<reference evidence="14" key="1">
    <citation type="submission" date="2016-10" db="EMBL/GenBank/DDBJ databases">
        <authorList>
            <person name="Varghese N."/>
            <person name="Submissions S."/>
        </authorList>
    </citation>
    <scope>NUCLEOTIDE SEQUENCE [LARGE SCALE GENOMIC DNA]</scope>
    <source>
        <strain evidence="14">GAS369</strain>
    </source>
</reference>
<dbReference type="Gene3D" id="1.20.1560.10">
    <property type="entry name" value="ABC transporter type 1, transmembrane domain"/>
    <property type="match status" value="1"/>
</dbReference>
<feature type="transmembrane region" description="Helical" evidence="10">
    <location>
        <begin position="71"/>
        <end position="91"/>
    </location>
</feature>
<feature type="domain" description="ABC transporter" evidence="11">
    <location>
        <begin position="370"/>
        <end position="582"/>
    </location>
</feature>
<evidence type="ECO:0000256" key="5">
    <source>
        <dbReference type="ARBA" id="ARBA00022741"/>
    </source>
</evidence>
<dbReference type="GO" id="GO:0005886">
    <property type="term" value="C:plasma membrane"/>
    <property type="evidence" value="ECO:0007669"/>
    <property type="project" value="UniProtKB-SubCell"/>
</dbReference>
<comment type="function">
    <text evidence="9">Involved in beta-(1--&gt;2)glucan export. Transmembrane domains (TMD) form a pore in the inner membrane and the ATP-binding domain (NBD) is responsible for energy generation.</text>
</comment>
<evidence type="ECO:0000259" key="11">
    <source>
        <dbReference type="PROSITE" id="PS50893"/>
    </source>
</evidence>
<keyword evidence="4 10" id="KW-0812">Transmembrane</keyword>
<evidence type="ECO:0000256" key="9">
    <source>
        <dbReference type="ARBA" id="ARBA00024722"/>
    </source>
</evidence>
<dbReference type="InterPro" id="IPR003593">
    <property type="entry name" value="AAA+_ATPase"/>
</dbReference>
<feature type="transmembrane region" description="Helical" evidence="10">
    <location>
        <begin position="146"/>
        <end position="167"/>
    </location>
</feature>
<dbReference type="RefSeq" id="WP_146688308.1">
    <property type="nucleotide sequence ID" value="NZ_LT629750.1"/>
</dbReference>
<keyword evidence="8 10" id="KW-0472">Membrane</keyword>
<dbReference type="CDD" id="cd03223">
    <property type="entry name" value="ABCD_peroxisomal_ALDP"/>
    <property type="match status" value="1"/>
</dbReference>
<evidence type="ECO:0000256" key="4">
    <source>
        <dbReference type="ARBA" id="ARBA00022692"/>
    </source>
</evidence>
<gene>
    <name evidence="13" type="ORF">SAMN05444158_3727</name>
</gene>
<dbReference type="PROSITE" id="PS50893">
    <property type="entry name" value="ABC_TRANSPORTER_2"/>
    <property type="match status" value="1"/>
</dbReference>
<evidence type="ECO:0000256" key="6">
    <source>
        <dbReference type="ARBA" id="ARBA00022840"/>
    </source>
</evidence>
<dbReference type="Proteomes" id="UP000243904">
    <property type="component" value="Chromosome I"/>
</dbReference>
<dbReference type="PANTHER" id="PTHR11384">
    <property type="entry name" value="ATP-BINDING CASSETTE, SUB-FAMILY D MEMBER"/>
    <property type="match status" value="1"/>
</dbReference>
<dbReference type="InterPro" id="IPR011527">
    <property type="entry name" value="ABC1_TM_dom"/>
</dbReference>
<dbReference type="InterPro" id="IPR003439">
    <property type="entry name" value="ABC_transporter-like_ATP-bd"/>
</dbReference>
<dbReference type="InterPro" id="IPR017871">
    <property type="entry name" value="ABC_transporter-like_CS"/>
</dbReference>
<proteinExistence type="inferred from homology"/>
<evidence type="ECO:0000256" key="1">
    <source>
        <dbReference type="ARBA" id="ARBA00004651"/>
    </source>
</evidence>
<keyword evidence="14" id="KW-1185">Reference proteome</keyword>
<dbReference type="SUPFAM" id="SSF52540">
    <property type="entry name" value="P-loop containing nucleoside triphosphate hydrolases"/>
    <property type="match status" value="1"/>
</dbReference>
<evidence type="ECO:0000256" key="2">
    <source>
        <dbReference type="ARBA" id="ARBA00005417"/>
    </source>
</evidence>
<dbReference type="GO" id="GO:0005524">
    <property type="term" value="F:ATP binding"/>
    <property type="evidence" value="ECO:0007669"/>
    <property type="project" value="UniProtKB-KW"/>
</dbReference>
<feature type="domain" description="ABC transmembrane type-1" evidence="12">
    <location>
        <begin position="31"/>
        <end position="331"/>
    </location>
</feature>
<feature type="transmembrane region" description="Helical" evidence="10">
    <location>
        <begin position="187"/>
        <end position="207"/>
    </location>
</feature>
<dbReference type="InterPro" id="IPR050835">
    <property type="entry name" value="ABC_transporter_sub-D"/>
</dbReference>
<dbReference type="InterPro" id="IPR036640">
    <property type="entry name" value="ABC1_TM_sf"/>
</dbReference>
<dbReference type="PROSITE" id="PS00211">
    <property type="entry name" value="ABC_TRANSPORTER_1"/>
    <property type="match status" value="1"/>
</dbReference>
<accession>A0A1H1W7Y1</accession>
<evidence type="ECO:0000256" key="10">
    <source>
        <dbReference type="SAM" id="Phobius"/>
    </source>
</evidence>
<dbReference type="EMBL" id="LT629750">
    <property type="protein sequence ID" value="SDS93184.1"/>
    <property type="molecule type" value="Genomic_DNA"/>
</dbReference>
<evidence type="ECO:0000256" key="7">
    <source>
        <dbReference type="ARBA" id="ARBA00022989"/>
    </source>
</evidence>
<feature type="transmembrane region" description="Helical" evidence="10">
    <location>
        <begin position="272"/>
        <end position="297"/>
    </location>
</feature>
<dbReference type="InterPro" id="IPR027417">
    <property type="entry name" value="P-loop_NTPase"/>
</dbReference>
<dbReference type="GO" id="GO:0016887">
    <property type="term" value="F:ATP hydrolysis activity"/>
    <property type="evidence" value="ECO:0007669"/>
    <property type="project" value="InterPro"/>
</dbReference>
<name>A0A1H1W7Y1_9BRAD</name>
<comment type="similarity">
    <text evidence="2">Belongs to the ABC transporter superfamily.</text>
</comment>
<evidence type="ECO:0000256" key="8">
    <source>
        <dbReference type="ARBA" id="ARBA00023136"/>
    </source>
</evidence>
<dbReference type="PROSITE" id="PS50929">
    <property type="entry name" value="ABC_TM1F"/>
    <property type="match status" value="1"/>
</dbReference>
<keyword evidence="3" id="KW-0813">Transport</keyword>
<dbReference type="Pfam" id="PF00005">
    <property type="entry name" value="ABC_tran"/>
    <property type="match status" value="1"/>
</dbReference>
<protein>
    <submittedName>
        <fullName evidence="13">Putative ATP-binding cassette transporter</fullName>
    </submittedName>
</protein>
<organism evidence="13 14">
    <name type="scientific">Bradyrhizobium canariense</name>
    <dbReference type="NCBI Taxonomy" id="255045"/>
    <lineage>
        <taxon>Bacteria</taxon>
        <taxon>Pseudomonadati</taxon>
        <taxon>Pseudomonadota</taxon>
        <taxon>Alphaproteobacteria</taxon>
        <taxon>Hyphomicrobiales</taxon>
        <taxon>Nitrobacteraceae</taxon>
        <taxon>Bradyrhizobium</taxon>
    </lineage>
</organism>
<dbReference type="PANTHER" id="PTHR11384:SF59">
    <property type="entry name" value="LYSOSOMAL COBALAMIN TRANSPORTER ABCD4"/>
    <property type="match status" value="1"/>
</dbReference>
<evidence type="ECO:0000313" key="14">
    <source>
        <dbReference type="Proteomes" id="UP000243904"/>
    </source>
</evidence>
<dbReference type="SUPFAM" id="SSF90123">
    <property type="entry name" value="ABC transporter transmembrane region"/>
    <property type="match status" value="1"/>
</dbReference>
<comment type="subcellular location">
    <subcellularLocation>
        <location evidence="1">Cell membrane</location>
        <topology evidence="1">Multi-pass membrane protein</topology>
    </subcellularLocation>
</comment>